<dbReference type="SUPFAM" id="SSF46785">
    <property type="entry name" value="Winged helix' DNA-binding domain"/>
    <property type="match status" value="1"/>
</dbReference>
<gene>
    <name evidence="4" type="ORF">UFOPK2658_01018</name>
    <name evidence="5" type="ORF">UFOPK2880_00427</name>
    <name evidence="6" type="ORF">UFOPK3004_00762</name>
    <name evidence="7" type="ORF">UFOPK3304_00578</name>
    <name evidence="8" type="ORF">UFOPK3494_00792</name>
    <name evidence="9" type="ORF">UFOPK4134_00493</name>
</gene>
<dbReference type="PANTHER" id="PTHR43428:SF1">
    <property type="entry name" value="ARSENATE REDUCTASE"/>
    <property type="match status" value="1"/>
</dbReference>
<evidence type="ECO:0000313" key="4">
    <source>
        <dbReference type="EMBL" id="CAB4720906.1"/>
    </source>
</evidence>
<evidence type="ECO:0000313" key="9">
    <source>
        <dbReference type="EMBL" id="CAB5024833.1"/>
    </source>
</evidence>
<sequence length="228" mass="25057">MAGYSKELLRRAAIHSALGEPARLAIIDELSVSDRSPRDLGSRLQIPSNLLAHHLDTLENIGLILRSTSSGDARRRYIRLDPTNLHTIGPRRVSTRKPLFFLCTHNSARSQLAAAIWHARTGQPARSAGTQPAAHIHRQAISAAQRNRIELPDTAPSALGRIPHNVQVVTVCDLVHEELHAPLDWWHWSIPDPVPSGKPKAFDAVVAELEGRVNQVINSTVTEKGVKS</sequence>
<protein>
    <submittedName>
        <fullName evidence="5">Unannotated protein</fullName>
    </submittedName>
</protein>
<dbReference type="Gene3D" id="1.10.10.10">
    <property type="entry name" value="Winged helix-like DNA-binding domain superfamily/Winged helix DNA-binding domain"/>
    <property type="match status" value="1"/>
</dbReference>
<dbReference type="EMBL" id="CAEZYH010000038">
    <property type="protein sequence ID" value="CAB4720906.1"/>
    <property type="molecule type" value="Genomic_DNA"/>
</dbReference>
<dbReference type="InterPro" id="IPR036388">
    <property type="entry name" value="WH-like_DNA-bd_sf"/>
</dbReference>
<dbReference type="Gene3D" id="3.40.50.2300">
    <property type="match status" value="1"/>
</dbReference>
<feature type="domain" description="HTH arsR-type" evidence="3">
    <location>
        <begin position="13"/>
        <end position="94"/>
    </location>
</feature>
<dbReference type="InterPro" id="IPR011991">
    <property type="entry name" value="ArsR-like_HTH"/>
</dbReference>
<dbReference type="EMBL" id="CAFBPS010000022">
    <property type="protein sequence ID" value="CAB5024833.1"/>
    <property type="molecule type" value="Genomic_DNA"/>
</dbReference>
<reference evidence="5" key="1">
    <citation type="submission" date="2020-05" db="EMBL/GenBank/DDBJ databases">
        <authorList>
            <person name="Chiriac C."/>
            <person name="Salcher M."/>
            <person name="Ghai R."/>
            <person name="Kavagutti S V."/>
        </authorList>
    </citation>
    <scope>NUCLEOTIDE SEQUENCE</scope>
</reference>
<dbReference type="PANTHER" id="PTHR43428">
    <property type="entry name" value="ARSENATE REDUCTASE"/>
    <property type="match status" value="1"/>
</dbReference>
<evidence type="ECO:0000313" key="5">
    <source>
        <dbReference type="EMBL" id="CAB4765350.1"/>
    </source>
</evidence>
<feature type="domain" description="Phosphotyrosine protein phosphatase I" evidence="2">
    <location>
        <begin position="97"/>
        <end position="219"/>
    </location>
</feature>
<evidence type="ECO:0000313" key="7">
    <source>
        <dbReference type="EMBL" id="CAB4863245.1"/>
    </source>
</evidence>
<dbReference type="InterPro" id="IPR001845">
    <property type="entry name" value="HTH_ArsR_DNA-bd_dom"/>
</dbReference>
<dbReference type="SMART" id="SM00226">
    <property type="entry name" value="LMWPc"/>
    <property type="match status" value="1"/>
</dbReference>
<keyword evidence="1" id="KW-0059">Arsenical resistance</keyword>
<dbReference type="AlphaFoldDB" id="A0A6J6UZR0"/>
<dbReference type="CDD" id="cd00090">
    <property type="entry name" value="HTH_ARSR"/>
    <property type="match status" value="1"/>
</dbReference>
<dbReference type="GO" id="GO:0003700">
    <property type="term" value="F:DNA-binding transcription factor activity"/>
    <property type="evidence" value="ECO:0007669"/>
    <property type="project" value="InterPro"/>
</dbReference>
<dbReference type="InterPro" id="IPR036196">
    <property type="entry name" value="Ptyr_pPase_sf"/>
</dbReference>
<dbReference type="Pfam" id="PF01451">
    <property type="entry name" value="LMWPc"/>
    <property type="match status" value="1"/>
</dbReference>
<dbReference type="InterPro" id="IPR036390">
    <property type="entry name" value="WH_DNA-bd_sf"/>
</dbReference>
<dbReference type="EMBL" id="CAFBMF010000038">
    <property type="protein sequence ID" value="CAB4898158.1"/>
    <property type="molecule type" value="Genomic_DNA"/>
</dbReference>
<dbReference type="EMBL" id="CAEZZP010000015">
    <property type="protein sequence ID" value="CAB4765350.1"/>
    <property type="molecule type" value="Genomic_DNA"/>
</dbReference>
<evidence type="ECO:0000313" key="6">
    <source>
        <dbReference type="EMBL" id="CAB4802617.1"/>
    </source>
</evidence>
<accession>A0A6J6UZR0</accession>
<dbReference type="EMBL" id="CAFAAL010000052">
    <property type="protein sequence ID" value="CAB4802617.1"/>
    <property type="molecule type" value="Genomic_DNA"/>
</dbReference>
<dbReference type="EMBL" id="CAFBLJ010000021">
    <property type="protein sequence ID" value="CAB4863245.1"/>
    <property type="molecule type" value="Genomic_DNA"/>
</dbReference>
<evidence type="ECO:0000259" key="3">
    <source>
        <dbReference type="SMART" id="SM00418"/>
    </source>
</evidence>
<evidence type="ECO:0000313" key="8">
    <source>
        <dbReference type="EMBL" id="CAB4898158.1"/>
    </source>
</evidence>
<organism evidence="5">
    <name type="scientific">freshwater metagenome</name>
    <dbReference type="NCBI Taxonomy" id="449393"/>
    <lineage>
        <taxon>unclassified sequences</taxon>
        <taxon>metagenomes</taxon>
        <taxon>ecological metagenomes</taxon>
    </lineage>
</organism>
<evidence type="ECO:0000256" key="1">
    <source>
        <dbReference type="ARBA" id="ARBA00022849"/>
    </source>
</evidence>
<name>A0A6J6UZR0_9ZZZZ</name>
<dbReference type="SUPFAM" id="SSF52788">
    <property type="entry name" value="Phosphotyrosine protein phosphatases I"/>
    <property type="match status" value="1"/>
</dbReference>
<dbReference type="InterPro" id="IPR023485">
    <property type="entry name" value="Ptyr_pPase"/>
</dbReference>
<evidence type="ECO:0000259" key="2">
    <source>
        <dbReference type="SMART" id="SM00226"/>
    </source>
</evidence>
<proteinExistence type="predicted"/>
<dbReference type="SMART" id="SM00418">
    <property type="entry name" value="HTH_ARSR"/>
    <property type="match status" value="1"/>
</dbReference>
<dbReference type="GO" id="GO:0046685">
    <property type="term" value="P:response to arsenic-containing substance"/>
    <property type="evidence" value="ECO:0007669"/>
    <property type="project" value="UniProtKB-KW"/>
</dbReference>